<evidence type="ECO:0000313" key="4">
    <source>
        <dbReference type="EMBL" id="MFC5381462.1"/>
    </source>
</evidence>
<evidence type="ECO:0000256" key="2">
    <source>
        <dbReference type="ARBA" id="ARBA00023315"/>
    </source>
</evidence>
<keyword evidence="1" id="KW-0808">Transferase</keyword>
<reference evidence="5" key="1">
    <citation type="journal article" date="2019" name="Int. J. Syst. Evol. Microbiol.">
        <title>The Global Catalogue of Microorganisms (GCM) 10K type strain sequencing project: providing services to taxonomists for standard genome sequencing and annotation.</title>
        <authorList>
            <consortium name="The Broad Institute Genomics Platform"/>
            <consortium name="The Broad Institute Genome Sequencing Center for Infectious Disease"/>
            <person name="Wu L."/>
            <person name="Ma J."/>
        </authorList>
    </citation>
    <scope>NUCLEOTIDE SEQUENCE [LARGE SCALE GENOMIC DNA]</scope>
    <source>
        <strain evidence="5">CCUG 43114</strain>
    </source>
</reference>
<dbReference type="SMART" id="SM00563">
    <property type="entry name" value="PlsC"/>
    <property type="match status" value="1"/>
</dbReference>
<dbReference type="PANTHER" id="PTHR10434:SF11">
    <property type="entry name" value="1-ACYL-SN-GLYCEROL-3-PHOSPHATE ACYLTRANSFERASE"/>
    <property type="match status" value="1"/>
</dbReference>
<protein>
    <submittedName>
        <fullName evidence="4">Lysophospholipid acyltransferase family protein</fullName>
    </submittedName>
</protein>
<name>A0ABW0GNA7_9MICO</name>
<accession>A0ABW0GNA7</accession>
<dbReference type="PANTHER" id="PTHR10434">
    <property type="entry name" value="1-ACYL-SN-GLYCEROL-3-PHOSPHATE ACYLTRANSFERASE"/>
    <property type="match status" value="1"/>
</dbReference>
<evidence type="ECO:0000259" key="3">
    <source>
        <dbReference type="SMART" id="SM00563"/>
    </source>
</evidence>
<sequence length="314" mass="34875">MSGTAMTPWRFVRDGYRDVRTVARGWRWGVGRRALVPRSAEPFVPPRSTKVFPTRWARGPVARAVREVALGVGMNALLRSQVSVRAHGLDVLDRIDGPVVFVANHSSHVDTPLILNTLPPRWRRRTAVAAAADYFFDTWWRAAGSAVLFNTFPIERRGGTLSNTPGYLLKDGWSIVVYPEGTRSRDGWTQPFKLGAAFMAIGAGVPVVPLALRGTFNAMPHEQGWPSPGRPPVSVRYGEPLRPREGEGPRELGRRIEAAMAALLEEDSGDWYGSRLRAAGGGSAPTSGPDVARWRRVWQTSRPPQRRARRTVWR</sequence>
<gene>
    <name evidence="4" type="ORF">ACFPJ6_11725</name>
</gene>
<dbReference type="SUPFAM" id="SSF69593">
    <property type="entry name" value="Glycerol-3-phosphate (1)-acyltransferase"/>
    <property type="match status" value="1"/>
</dbReference>
<dbReference type="RefSeq" id="WP_340269347.1">
    <property type="nucleotide sequence ID" value="NZ_JBBEOG010000004.1"/>
</dbReference>
<dbReference type="Proteomes" id="UP001596122">
    <property type="component" value="Unassembled WGS sequence"/>
</dbReference>
<feature type="domain" description="Phospholipid/glycerol acyltransferase" evidence="3">
    <location>
        <begin position="99"/>
        <end position="215"/>
    </location>
</feature>
<organism evidence="4 5">
    <name type="scientific">Aquipuribacter nitratireducens</name>
    <dbReference type="NCBI Taxonomy" id="650104"/>
    <lineage>
        <taxon>Bacteria</taxon>
        <taxon>Bacillati</taxon>
        <taxon>Actinomycetota</taxon>
        <taxon>Actinomycetes</taxon>
        <taxon>Micrococcales</taxon>
        <taxon>Intrasporangiaceae</taxon>
        <taxon>Aquipuribacter</taxon>
    </lineage>
</organism>
<dbReference type="EMBL" id="JBHSLD010000009">
    <property type="protein sequence ID" value="MFC5381462.1"/>
    <property type="molecule type" value="Genomic_DNA"/>
</dbReference>
<keyword evidence="2 4" id="KW-0012">Acyltransferase</keyword>
<dbReference type="Pfam" id="PF01553">
    <property type="entry name" value="Acyltransferase"/>
    <property type="match status" value="1"/>
</dbReference>
<dbReference type="GO" id="GO:0016746">
    <property type="term" value="F:acyltransferase activity"/>
    <property type="evidence" value="ECO:0007669"/>
    <property type="project" value="UniProtKB-KW"/>
</dbReference>
<dbReference type="InterPro" id="IPR002123">
    <property type="entry name" value="Plipid/glycerol_acylTrfase"/>
</dbReference>
<evidence type="ECO:0000256" key="1">
    <source>
        <dbReference type="ARBA" id="ARBA00022679"/>
    </source>
</evidence>
<keyword evidence="5" id="KW-1185">Reference proteome</keyword>
<evidence type="ECO:0000313" key="5">
    <source>
        <dbReference type="Proteomes" id="UP001596122"/>
    </source>
</evidence>
<dbReference type="CDD" id="cd07989">
    <property type="entry name" value="LPLAT_AGPAT-like"/>
    <property type="match status" value="1"/>
</dbReference>
<proteinExistence type="predicted"/>
<comment type="caution">
    <text evidence="4">The sequence shown here is derived from an EMBL/GenBank/DDBJ whole genome shotgun (WGS) entry which is preliminary data.</text>
</comment>